<evidence type="ECO:0000313" key="2">
    <source>
        <dbReference type="EMBL" id="SER36421.1"/>
    </source>
</evidence>
<dbReference type="OrthoDB" id="237859at2157"/>
<proteinExistence type="predicted"/>
<sequence>MSSTRIEQLIDDVQAAFDRRPTAIEPGLDVEDAALLQLRKACRLLAGAGTLRDARYDTLVVEASFVAIERTIEFRLLERGRMQPDDLPGTHPGVYREAATIGIVAESTAEDLADLWRDHRAKTYYQDGLAAADRAAEMYALAREIHAFVVNRSPQSHECLCDEID</sequence>
<protein>
    <recommendedName>
        <fullName evidence="1">DUF8154 domain-containing protein</fullName>
    </recommendedName>
</protein>
<dbReference type="EMBL" id="FOFD01000005">
    <property type="protein sequence ID" value="SER36421.1"/>
    <property type="molecule type" value="Genomic_DNA"/>
</dbReference>
<evidence type="ECO:0000259" key="1">
    <source>
        <dbReference type="Pfam" id="PF26481"/>
    </source>
</evidence>
<dbReference type="Proteomes" id="UP000199114">
    <property type="component" value="Unassembled WGS sequence"/>
</dbReference>
<dbReference type="InterPro" id="IPR058467">
    <property type="entry name" value="DUF8154"/>
</dbReference>
<name>A0A1H9NKJ9_9EURY</name>
<keyword evidence="3" id="KW-1185">Reference proteome</keyword>
<dbReference type="Pfam" id="PF26481">
    <property type="entry name" value="DUF8154"/>
    <property type="match status" value="1"/>
</dbReference>
<feature type="domain" description="DUF8154" evidence="1">
    <location>
        <begin position="1"/>
        <end position="161"/>
    </location>
</feature>
<reference evidence="3" key="1">
    <citation type="submission" date="2016-10" db="EMBL/GenBank/DDBJ databases">
        <authorList>
            <person name="Varghese N."/>
            <person name="Submissions S."/>
        </authorList>
    </citation>
    <scope>NUCLEOTIDE SEQUENCE [LARGE SCALE GENOMIC DNA]</scope>
    <source>
        <strain evidence="3">DSM 25055</strain>
    </source>
</reference>
<accession>A0A1H9NKJ9</accession>
<dbReference type="AlphaFoldDB" id="A0A1H9NKJ9"/>
<dbReference type="RefSeq" id="WP_090620133.1">
    <property type="nucleotide sequence ID" value="NZ_FOFD01000005.1"/>
</dbReference>
<organism evidence="2 3">
    <name type="scientific">Natrinema salaciae</name>
    <dbReference type="NCBI Taxonomy" id="1186196"/>
    <lineage>
        <taxon>Archaea</taxon>
        <taxon>Methanobacteriati</taxon>
        <taxon>Methanobacteriota</taxon>
        <taxon>Stenosarchaea group</taxon>
        <taxon>Halobacteria</taxon>
        <taxon>Halobacteriales</taxon>
        <taxon>Natrialbaceae</taxon>
        <taxon>Natrinema</taxon>
    </lineage>
</organism>
<gene>
    <name evidence="2" type="ORF">SAMN04489841_3637</name>
</gene>
<evidence type="ECO:0000313" key="3">
    <source>
        <dbReference type="Proteomes" id="UP000199114"/>
    </source>
</evidence>